<dbReference type="Proteomes" id="UP000797356">
    <property type="component" value="Chromosome 1"/>
</dbReference>
<evidence type="ECO:0000313" key="2">
    <source>
        <dbReference type="Proteomes" id="UP000797356"/>
    </source>
</evidence>
<accession>A0A8K0HW74</accession>
<dbReference type="EMBL" id="CM017872">
    <property type="protein sequence ID" value="KAG1327727.1"/>
    <property type="molecule type" value="Genomic_DNA"/>
</dbReference>
<comment type="caution">
    <text evidence="1">The sequence shown here is derived from an EMBL/GenBank/DDBJ whole genome shotgun (WGS) entry which is preliminary data.</text>
</comment>
<sequence length="74" mass="8641">MAKSISEVMIRAMEEFKTSPEMRNLNIEFGKKACKGRVVRRFSKVDLGFWEEKEDNMEVEPSNTVVDLSFLHLM</sequence>
<organism evidence="1 2">
    <name type="scientific">Cocos nucifera</name>
    <name type="common">Coconut palm</name>
    <dbReference type="NCBI Taxonomy" id="13894"/>
    <lineage>
        <taxon>Eukaryota</taxon>
        <taxon>Viridiplantae</taxon>
        <taxon>Streptophyta</taxon>
        <taxon>Embryophyta</taxon>
        <taxon>Tracheophyta</taxon>
        <taxon>Spermatophyta</taxon>
        <taxon>Magnoliopsida</taxon>
        <taxon>Liliopsida</taxon>
        <taxon>Arecaceae</taxon>
        <taxon>Arecoideae</taxon>
        <taxon>Cocoseae</taxon>
        <taxon>Attaleinae</taxon>
        <taxon>Cocos</taxon>
    </lineage>
</organism>
<reference evidence="1" key="1">
    <citation type="journal article" date="2017" name="Gigascience">
        <title>The genome draft of coconut (Cocos nucifera).</title>
        <authorList>
            <person name="Xiao Y."/>
            <person name="Xu P."/>
            <person name="Fan H."/>
            <person name="Baudouin L."/>
            <person name="Xia W."/>
            <person name="Bocs S."/>
            <person name="Xu J."/>
            <person name="Li Q."/>
            <person name="Guo A."/>
            <person name="Zhou L."/>
            <person name="Li J."/>
            <person name="Wu Y."/>
            <person name="Ma Z."/>
            <person name="Armero A."/>
            <person name="Issali A.E."/>
            <person name="Liu N."/>
            <person name="Peng M."/>
            <person name="Yang Y."/>
        </authorList>
    </citation>
    <scope>NUCLEOTIDE SEQUENCE</scope>
    <source>
        <tissue evidence="1">Spear leaf of Hainan Tall coconut</tissue>
    </source>
</reference>
<name>A0A8K0HW74_COCNU</name>
<dbReference type="AlphaFoldDB" id="A0A8K0HW74"/>
<reference evidence="1" key="2">
    <citation type="submission" date="2019-07" db="EMBL/GenBank/DDBJ databases">
        <authorList>
            <person name="Yang Y."/>
            <person name="Bocs S."/>
            <person name="Baudouin L."/>
        </authorList>
    </citation>
    <scope>NUCLEOTIDE SEQUENCE</scope>
    <source>
        <tissue evidence="1">Spear leaf of Hainan Tall coconut</tissue>
    </source>
</reference>
<keyword evidence="2" id="KW-1185">Reference proteome</keyword>
<evidence type="ECO:0000313" key="1">
    <source>
        <dbReference type="EMBL" id="KAG1327727.1"/>
    </source>
</evidence>
<protein>
    <submittedName>
        <fullName evidence="1">Uncharacterized protein</fullName>
    </submittedName>
</protein>
<proteinExistence type="predicted"/>
<gene>
    <name evidence="1" type="ORF">COCNU_01G016610</name>
</gene>